<evidence type="ECO:0000256" key="1">
    <source>
        <dbReference type="SAM" id="MobiDB-lite"/>
    </source>
</evidence>
<comment type="caution">
    <text evidence="2">The sequence shown here is derived from an EMBL/GenBank/DDBJ whole genome shotgun (WGS) entry which is preliminary data.</text>
</comment>
<dbReference type="AlphaFoldDB" id="A0A565AST8"/>
<name>A0A565AST8_9BRAS</name>
<evidence type="ECO:0000313" key="2">
    <source>
        <dbReference type="EMBL" id="VVA92466.1"/>
    </source>
</evidence>
<proteinExistence type="predicted"/>
<reference evidence="2" key="1">
    <citation type="submission" date="2019-07" db="EMBL/GenBank/DDBJ databases">
        <authorList>
            <person name="Dittberner H."/>
        </authorList>
    </citation>
    <scope>NUCLEOTIDE SEQUENCE [LARGE SCALE GENOMIC DNA]</scope>
</reference>
<accession>A0A565AST8</accession>
<feature type="region of interest" description="Disordered" evidence="1">
    <location>
        <begin position="53"/>
        <end position="77"/>
    </location>
</feature>
<keyword evidence="3" id="KW-1185">Reference proteome</keyword>
<organism evidence="2 3">
    <name type="scientific">Arabis nemorensis</name>
    <dbReference type="NCBI Taxonomy" id="586526"/>
    <lineage>
        <taxon>Eukaryota</taxon>
        <taxon>Viridiplantae</taxon>
        <taxon>Streptophyta</taxon>
        <taxon>Embryophyta</taxon>
        <taxon>Tracheophyta</taxon>
        <taxon>Spermatophyta</taxon>
        <taxon>Magnoliopsida</taxon>
        <taxon>eudicotyledons</taxon>
        <taxon>Gunneridae</taxon>
        <taxon>Pentapetalae</taxon>
        <taxon>rosids</taxon>
        <taxon>malvids</taxon>
        <taxon>Brassicales</taxon>
        <taxon>Brassicaceae</taxon>
        <taxon>Arabideae</taxon>
        <taxon>Arabis</taxon>
    </lineage>
</organism>
<gene>
    <name evidence="2" type="ORF">ANE_LOCUS2911</name>
</gene>
<dbReference type="EMBL" id="CABITT030000001">
    <property type="protein sequence ID" value="VVA92466.1"/>
    <property type="molecule type" value="Genomic_DNA"/>
</dbReference>
<dbReference type="Proteomes" id="UP000489600">
    <property type="component" value="Unassembled WGS sequence"/>
</dbReference>
<protein>
    <submittedName>
        <fullName evidence="2">Uncharacterized protein</fullName>
    </submittedName>
</protein>
<sequence length="330" mass="36774">MRNLRPPYAKQGSGYIQIWLDSETELSVGRQELVPPWLRDMLGADPKTYGFMETRKNGCSPRNAPNRENRRTAQQAEISPEMGALRLQTFVSHLGRRRDLPGILCRGILCNLPPSSMKAGETLEKADPPDAFQEPSSSLALVKSHHCPDLLSPRQVPRESRLLSPADLLAPSMPYAAVNLHHRRPSPEPYPDLNGTGSGRLPAWFRRLINPPFGCRTITTLPRPAGHHRHPLAAAGKAIAGKAPALQTMADTVPSSWISFIVLMGFSKPNLLWPNWEMVLHYICPASGFLNPANYSSRWKRSFPPTIFLILSGRSPEFYAGIFKVTFKND</sequence>
<evidence type="ECO:0000313" key="3">
    <source>
        <dbReference type="Proteomes" id="UP000489600"/>
    </source>
</evidence>